<organism evidence="1">
    <name type="scientific">Telmatobacter sp. DSM 110680</name>
    <dbReference type="NCBI Taxonomy" id="3036704"/>
    <lineage>
        <taxon>Bacteria</taxon>
        <taxon>Pseudomonadati</taxon>
        <taxon>Acidobacteriota</taxon>
        <taxon>Terriglobia</taxon>
        <taxon>Terriglobales</taxon>
        <taxon>Acidobacteriaceae</taxon>
        <taxon>Telmatobacter</taxon>
    </lineage>
</organism>
<reference evidence="1" key="1">
    <citation type="submission" date="2023-03" db="EMBL/GenBank/DDBJ databases">
        <title>Edaphobacter sp.</title>
        <authorList>
            <person name="Huber K.J."/>
            <person name="Papendorf J."/>
            <person name="Pilke C."/>
            <person name="Bunk B."/>
            <person name="Sproeer C."/>
            <person name="Pester M."/>
        </authorList>
    </citation>
    <scope>NUCLEOTIDE SEQUENCE</scope>
    <source>
        <strain evidence="1">DSM 110680</strain>
    </source>
</reference>
<name>A0AAU7DQC0_9BACT</name>
<evidence type="ECO:0000313" key="1">
    <source>
        <dbReference type="EMBL" id="XBH19506.1"/>
    </source>
</evidence>
<protein>
    <submittedName>
        <fullName evidence="1">Uncharacterized protein</fullName>
    </submittedName>
</protein>
<gene>
    <name evidence="1" type="ORF">P8935_09335</name>
</gene>
<dbReference type="AlphaFoldDB" id="A0AAU7DQC0"/>
<proteinExistence type="predicted"/>
<dbReference type="EMBL" id="CP121196">
    <property type="protein sequence ID" value="XBH19506.1"/>
    <property type="molecule type" value="Genomic_DNA"/>
</dbReference>
<dbReference type="RefSeq" id="WP_348264724.1">
    <property type="nucleotide sequence ID" value="NZ_CP121196.1"/>
</dbReference>
<accession>A0AAU7DQC0</accession>
<sequence>MVVKTHSKGHGVTGLHVGTQNVRRYFPKGTQNIELQLGHLRIQCGLKPDFWNGQPEIHDPRLCAWLESKNLHGTGNRTVPLAMIPAGDNCFQLEPISLAISPRTKLPPRVCAA</sequence>